<evidence type="ECO:0000313" key="1">
    <source>
        <dbReference type="EMBL" id="CAK5119678.1"/>
    </source>
</evidence>
<sequence length="66" mass="7565">MLGKHPYVFFTQDGNQIGKAILLNEESDDYYQLYLNLNCLSIEANFGNDLDAKPFCFDVSKHVFAE</sequence>
<dbReference type="EMBL" id="CAVMJV010000171">
    <property type="protein sequence ID" value="CAK5119678.1"/>
    <property type="molecule type" value="Genomic_DNA"/>
</dbReference>
<name>A0ACB1B314_MELEN</name>
<comment type="caution">
    <text evidence="1">The sequence shown here is derived from an EMBL/GenBank/DDBJ whole genome shotgun (WGS) entry which is preliminary data.</text>
</comment>
<keyword evidence="2" id="KW-1185">Reference proteome</keyword>
<protein>
    <submittedName>
        <fullName evidence="1">Uncharacterized protein</fullName>
    </submittedName>
</protein>
<evidence type="ECO:0000313" key="2">
    <source>
        <dbReference type="Proteomes" id="UP001497535"/>
    </source>
</evidence>
<gene>
    <name evidence="1" type="ORF">MENTE1834_LOCUS46567</name>
</gene>
<dbReference type="Proteomes" id="UP001497535">
    <property type="component" value="Unassembled WGS sequence"/>
</dbReference>
<organism evidence="1 2">
    <name type="scientific">Meloidogyne enterolobii</name>
    <name type="common">Root-knot nematode worm</name>
    <name type="synonym">Meloidogyne mayaguensis</name>
    <dbReference type="NCBI Taxonomy" id="390850"/>
    <lineage>
        <taxon>Eukaryota</taxon>
        <taxon>Metazoa</taxon>
        <taxon>Ecdysozoa</taxon>
        <taxon>Nematoda</taxon>
        <taxon>Chromadorea</taxon>
        <taxon>Rhabditida</taxon>
        <taxon>Tylenchina</taxon>
        <taxon>Tylenchomorpha</taxon>
        <taxon>Tylenchoidea</taxon>
        <taxon>Meloidogynidae</taxon>
        <taxon>Meloidogyninae</taxon>
        <taxon>Meloidogyne</taxon>
    </lineage>
</organism>
<accession>A0ACB1B314</accession>
<proteinExistence type="predicted"/>
<reference evidence="1" key="1">
    <citation type="submission" date="2023-11" db="EMBL/GenBank/DDBJ databases">
        <authorList>
            <person name="Poullet M."/>
        </authorList>
    </citation>
    <scope>NUCLEOTIDE SEQUENCE</scope>
    <source>
        <strain evidence="1">E1834</strain>
    </source>
</reference>